<keyword evidence="6 11" id="KW-0479">Metal-binding</keyword>
<evidence type="ECO:0000256" key="7">
    <source>
        <dbReference type="ARBA" id="ARBA00022801"/>
    </source>
</evidence>
<dbReference type="Pfam" id="PF09286">
    <property type="entry name" value="Pro-kuma_activ"/>
    <property type="match status" value="1"/>
</dbReference>
<feature type="chain" id="PRO_5046151425" description="tripeptidyl-peptidase II" evidence="12">
    <location>
        <begin position="21"/>
        <end position="567"/>
    </location>
</feature>
<feature type="active site" description="Charge relay system" evidence="11">
    <location>
        <position position="481"/>
    </location>
</feature>
<keyword evidence="5 11" id="KW-0645">Protease</keyword>
<evidence type="ECO:0000256" key="5">
    <source>
        <dbReference type="ARBA" id="ARBA00022670"/>
    </source>
</evidence>
<evidence type="ECO:0000256" key="1">
    <source>
        <dbReference type="ARBA" id="ARBA00001910"/>
    </source>
</evidence>
<keyword evidence="12" id="KW-0732">Signal</keyword>
<comment type="function">
    <text evidence="2">Secreted tripeptidyl-peptidase which degrades proteins at acidic pHs and is involved in virulence.</text>
</comment>
<evidence type="ECO:0000256" key="3">
    <source>
        <dbReference type="ARBA" id="ARBA00004239"/>
    </source>
</evidence>
<dbReference type="Gene3D" id="3.40.50.200">
    <property type="entry name" value="Peptidase S8/S53 domain"/>
    <property type="match status" value="1"/>
</dbReference>
<comment type="subcellular location">
    <subcellularLocation>
        <location evidence="3">Secreted</location>
        <location evidence="3">Extracellular space</location>
    </subcellularLocation>
</comment>
<evidence type="ECO:0000259" key="13">
    <source>
        <dbReference type="PROSITE" id="PS51695"/>
    </source>
</evidence>
<sequence>MFVSTNVAPAILALAACALALPSPDRRAVVPTSVWESVDAPPPAWAKDDVQAEADEVLELRIQLAQQNMDQFLQLANDIATPGHEKYGQHMSLEEIDAIIAPTDESKQLVFEWLGNYSLADSAALSPRGNVVAVNATISQLEGLLNTKYDSYTNTETGETASRALSVSLPEILFGHIDTVQPTTFFGFQQIKPQVRVQDVSDVTPEVTYTTPTTLANLYNFKSLGTALTKGKMGIAGFINQYPTTSDLKTFMSKFAISGFGNSAQSYTCATVNSGKCTGTAGDEADLDVQYARAITSDIPNEFYSVGGNNNQIYEYLSEYLLALTAAERPNVISVSYGGDESSVTKSVATTTCNQFAQLGAAGVSVLFASGDSGVGSGCTISGKKAYQPDFPGGCPYVTMVGGTTGSTTESAWTDGGGGFSNYFTRPDWQATQVESWLSKNKDGNTAYYNSAGRAYPDVSAAATYFEIVVGGKSEVVDGTSCAAPTFSSVIQLINSNRLAAGKSALGFLNPWLYGNASSALNDITSGSIGGCSAISNAGFSAIAGWDPATGLGSPDYQKLLAISNTT</sequence>
<dbReference type="PANTHER" id="PTHR14218:SF10">
    <property type="entry name" value="PEPTIDASE S53 DOMAIN-CONTAINING PROTEIN"/>
    <property type="match status" value="1"/>
</dbReference>
<feature type="domain" description="Peptidase S53" evidence="13">
    <location>
        <begin position="209"/>
        <end position="567"/>
    </location>
</feature>
<accession>A0ABR2XMR4</accession>
<dbReference type="InterPro" id="IPR015366">
    <property type="entry name" value="S53_propep"/>
</dbReference>
<keyword evidence="15" id="KW-1185">Reference proteome</keyword>
<organism evidence="14 15">
    <name type="scientific">Seiridium cardinale</name>
    <dbReference type="NCBI Taxonomy" id="138064"/>
    <lineage>
        <taxon>Eukaryota</taxon>
        <taxon>Fungi</taxon>
        <taxon>Dikarya</taxon>
        <taxon>Ascomycota</taxon>
        <taxon>Pezizomycotina</taxon>
        <taxon>Sordariomycetes</taxon>
        <taxon>Xylariomycetidae</taxon>
        <taxon>Amphisphaeriales</taxon>
        <taxon>Sporocadaceae</taxon>
        <taxon>Seiridium</taxon>
    </lineage>
</organism>
<evidence type="ECO:0000256" key="8">
    <source>
        <dbReference type="ARBA" id="ARBA00022825"/>
    </source>
</evidence>
<dbReference type="Proteomes" id="UP001465668">
    <property type="component" value="Unassembled WGS sequence"/>
</dbReference>
<dbReference type="InterPro" id="IPR000209">
    <property type="entry name" value="Peptidase_S8/S53_dom"/>
</dbReference>
<keyword evidence="7 11" id="KW-0378">Hydrolase</keyword>
<feature type="binding site" evidence="11">
    <location>
        <position position="523"/>
    </location>
    <ligand>
        <name>Ca(2+)</name>
        <dbReference type="ChEBI" id="CHEBI:29108"/>
    </ligand>
</feature>
<feature type="active site" description="Charge relay system" evidence="11">
    <location>
        <position position="288"/>
    </location>
</feature>
<keyword evidence="9 11" id="KW-0106">Calcium</keyword>
<dbReference type="InterPro" id="IPR050819">
    <property type="entry name" value="Tripeptidyl-peptidase_I"/>
</dbReference>
<evidence type="ECO:0000256" key="11">
    <source>
        <dbReference type="PROSITE-ProRule" id="PRU01032"/>
    </source>
</evidence>
<evidence type="ECO:0000313" key="15">
    <source>
        <dbReference type="Proteomes" id="UP001465668"/>
    </source>
</evidence>
<feature type="binding site" evidence="11">
    <location>
        <position position="547"/>
    </location>
    <ligand>
        <name>Ca(2+)</name>
        <dbReference type="ChEBI" id="CHEBI:29108"/>
    </ligand>
</feature>
<feature type="signal peptide" evidence="12">
    <location>
        <begin position="1"/>
        <end position="20"/>
    </location>
</feature>
<dbReference type="SUPFAM" id="SSF52743">
    <property type="entry name" value="Subtilisin-like"/>
    <property type="match status" value="1"/>
</dbReference>
<evidence type="ECO:0000256" key="4">
    <source>
        <dbReference type="ARBA" id="ARBA00012462"/>
    </source>
</evidence>
<reference evidence="14 15" key="1">
    <citation type="submission" date="2024-02" db="EMBL/GenBank/DDBJ databases">
        <title>First draft genome assembly of two strains of Seiridium cardinale.</title>
        <authorList>
            <person name="Emiliani G."/>
            <person name="Scali E."/>
        </authorList>
    </citation>
    <scope>NUCLEOTIDE SEQUENCE [LARGE SCALE GENOMIC DNA]</scope>
    <source>
        <strain evidence="14 15">BM-138-000479</strain>
    </source>
</reference>
<evidence type="ECO:0000256" key="9">
    <source>
        <dbReference type="ARBA" id="ARBA00022837"/>
    </source>
</evidence>
<keyword evidence="10" id="KW-0865">Zymogen</keyword>
<comment type="caution">
    <text evidence="14">The sequence shown here is derived from an EMBL/GenBank/DDBJ whole genome shotgun (WGS) entry which is preliminary data.</text>
</comment>
<evidence type="ECO:0000256" key="10">
    <source>
        <dbReference type="ARBA" id="ARBA00023145"/>
    </source>
</evidence>
<feature type="active site" description="Charge relay system" evidence="11">
    <location>
        <position position="284"/>
    </location>
</feature>
<dbReference type="EC" id="3.4.14.10" evidence="4"/>
<keyword evidence="8 11" id="KW-0720">Serine protease</keyword>
<dbReference type="EMBL" id="JARVKM010000038">
    <property type="protein sequence ID" value="KAK9774881.1"/>
    <property type="molecule type" value="Genomic_DNA"/>
</dbReference>
<protein>
    <recommendedName>
        <fullName evidence="4">tripeptidyl-peptidase II</fullName>
        <ecNumber evidence="4">3.4.14.10</ecNumber>
    </recommendedName>
</protein>
<proteinExistence type="predicted"/>
<comment type="cofactor">
    <cofactor evidence="11">
        <name>Ca(2+)</name>
        <dbReference type="ChEBI" id="CHEBI:29108"/>
    </cofactor>
    <text evidence="11">Binds 1 Ca(2+) ion per subunit.</text>
</comment>
<comment type="catalytic activity">
    <reaction evidence="1">
        <text>Release of an N-terminal tripeptide from a polypeptide.</text>
        <dbReference type="EC" id="3.4.14.10"/>
    </reaction>
</comment>
<evidence type="ECO:0000256" key="6">
    <source>
        <dbReference type="ARBA" id="ARBA00022723"/>
    </source>
</evidence>
<dbReference type="SUPFAM" id="SSF54897">
    <property type="entry name" value="Protease propeptides/inhibitors"/>
    <property type="match status" value="1"/>
</dbReference>
<dbReference type="Pfam" id="PF00082">
    <property type="entry name" value="Peptidase_S8"/>
    <property type="match status" value="1"/>
</dbReference>
<evidence type="ECO:0000313" key="14">
    <source>
        <dbReference type="EMBL" id="KAK9774881.1"/>
    </source>
</evidence>
<feature type="binding site" evidence="11">
    <location>
        <position position="524"/>
    </location>
    <ligand>
        <name>Ca(2+)</name>
        <dbReference type="ChEBI" id="CHEBI:29108"/>
    </ligand>
</feature>
<dbReference type="SMART" id="SM00944">
    <property type="entry name" value="Pro-kuma_activ"/>
    <property type="match status" value="1"/>
</dbReference>
<evidence type="ECO:0000256" key="12">
    <source>
        <dbReference type="SAM" id="SignalP"/>
    </source>
</evidence>
<dbReference type="CDD" id="cd04056">
    <property type="entry name" value="Peptidases_S53"/>
    <property type="match status" value="1"/>
</dbReference>
<dbReference type="InterPro" id="IPR036852">
    <property type="entry name" value="Peptidase_S8/S53_dom_sf"/>
</dbReference>
<dbReference type="PROSITE" id="PS51695">
    <property type="entry name" value="SEDOLISIN"/>
    <property type="match status" value="1"/>
</dbReference>
<dbReference type="PANTHER" id="PTHR14218">
    <property type="entry name" value="PROTEASE S8 TRIPEPTIDYL PEPTIDASE I CLN2"/>
    <property type="match status" value="1"/>
</dbReference>
<feature type="binding site" evidence="11">
    <location>
        <position position="545"/>
    </location>
    <ligand>
        <name>Ca(2+)</name>
        <dbReference type="ChEBI" id="CHEBI:29108"/>
    </ligand>
</feature>
<dbReference type="InterPro" id="IPR030400">
    <property type="entry name" value="Sedolisin_dom"/>
</dbReference>
<evidence type="ECO:0000256" key="2">
    <source>
        <dbReference type="ARBA" id="ARBA00002451"/>
    </source>
</evidence>
<name>A0ABR2XMR4_9PEZI</name>
<dbReference type="CDD" id="cd11377">
    <property type="entry name" value="Pro-peptidase_S53"/>
    <property type="match status" value="1"/>
</dbReference>
<gene>
    <name evidence="14" type="ORF">SCAR479_08436</name>
</gene>